<dbReference type="Proteomes" id="UP000485569">
    <property type="component" value="Unassembled WGS sequence"/>
</dbReference>
<feature type="transmembrane region" description="Helical" evidence="7">
    <location>
        <begin position="269"/>
        <end position="289"/>
    </location>
</feature>
<dbReference type="Pfam" id="PF00528">
    <property type="entry name" value="BPD_transp_1"/>
    <property type="match status" value="1"/>
</dbReference>
<keyword evidence="2 7" id="KW-0813">Transport</keyword>
<dbReference type="PANTHER" id="PTHR43005">
    <property type="entry name" value="BLR7065 PROTEIN"/>
    <property type="match status" value="1"/>
</dbReference>
<dbReference type="InterPro" id="IPR035906">
    <property type="entry name" value="MetI-like_sf"/>
</dbReference>
<keyword evidence="6 7" id="KW-0472">Membrane</keyword>
<evidence type="ECO:0000313" key="9">
    <source>
        <dbReference type="EMBL" id="OQA58044.1"/>
    </source>
</evidence>
<evidence type="ECO:0000256" key="6">
    <source>
        <dbReference type="ARBA" id="ARBA00023136"/>
    </source>
</evidence>
<evidence type="ECO:0000256" key="4">
    <source>
        <dbReference type="ARBA" id="ARBA00022692"/>
    </source>
</evidence>
<gene>
    <name evidence="9" type="primary">ycjO_6</name>
    <name evidence="9" type="ORF">BWY41_01145</name>
</gene>
<feature type="transmembrane region" description="Helical" evidence="7">
    <location>
        <begin position="219"/>
        <end position="241"/>
    </location>
</feature>
<feature type="transmembrane region" description="Helical" evidence="7">
    <location>
        <begin position="77"/>
        <end position="100"/>
    </location>
</feature>
<evidence type="ECO:0000256" key="1">
    <source>
        <dbReference type="ARBA" id="ARBA00004651"/>
    </source>
</evidence>
<sequence>MSIGKKRSDKRLYFLLILPSATILILTIGYPLINGIILGFHYYRLTDPARGVVFNGLQNFRMLLFGNRIFWISLYRTFLYCLGSTGVSFLFGFLIALLLYGPIRNRSLFRSLFLLPWVIPSTVVALLWLWIFNPQYGILNFLLKDLGLIIQFQSWLVNPSLALPSVILATSWKYFPFFMLMLLAGLETIPKELFEASTIDGATFFQRLRYIILPSLKEIIIIVTILEIIWEFQNFTIIWILTKGGPVYQTTTMGIQIYRTAFRNYDMGMGAAMGSLSLVAMLIFSLSYIKTLKFGEGD</sequence>
<feature type="domain" description="ABC transmembrane type-1" evidence="8">
    <location>
        <begin position="74"/>
        <end position="288"/>
    </location>
</feature>
<dbReference type="CDD" id="cd06261">
    <property type="entry name" value="TM_PBP2"/>
    <property type="match status" value="1"/>
</dbReference>
<evidence type="ECO:0000256" key="7">
    <source>
        <dbReference type="RuleBase" id="RU363032"/>
    </source>
</evidence>
<feature type="transmembrane region" description="Helical" evidence="7">
    <location>
        <begin position="12"/>
        <end position="33"/>
    </location>
</feature>
<organism evidence="9">
    <name type="scientific">Candidatus Atribacter allofermentans</name>
    <dbReference type="NCBI Taxonomy" id="1852833"/>
    <lineage>
        <taxon>Bacteria</taxon>
        <taxon>Pseudomonadati</taxon>
        <taxon>Atribacterota</taxon>
        <taxon>Atribacteria</taxon>
        <taxon>Atribacterales</taxon>
        <taxon>Atribacteraceae</taxon>
        <taxon>Atribacter</taxon>
    </lineage>
</organism>
<dbReference type="GO" id="GO:0055085">
    <property type="term" value="P:transmembrane transport"/>
    <property type="evidence" value="ECO:0007669"/>
    <property type="project" value="InterPro"/>
</dbReference>
<dbReference type="EMBL" id="MWBQ01000081">
    <property type="protein sequence ID" value="OQA58044.1"/>
    <property type="molecule type" value="Genomic_DNA"/>
</dbReference>
<feature type="transmembrane region" description="Helical" evidence="7">
    <location>
        <begin position="112"/>
        <end position="132"/>
    </location>
</feature>
<proteinExistence type="inferred from homology"/>
<dbReference type="Gene3D" id="1.10.3720.10">
    <property type="entry name" value="MetI-like"/>
    <property type="match status" value="1"/>
</dbReference>
<keyword evidence="3" id="KW-1003">Cell membrane</keyword>
<evidence type="ECO:0000256" key="2">
    <source>
        <dbReference type="ARBA" id="ARBA00022448"/>
    </source>
</evidence>
<reference evidence="9" key="1">
    <citation type="submission" date="2017-02" db="EMBL/GenBank/DDBJ databases">
        <title>Delving into the versatile metabolic prowess of the omnipresent phylum Bacteroidetes.</title>
        <authorList>
            <person name="Nobu M.K."/>
            <person name="Mei R."/>
            <person name="Narihiro T."/>
            <person name="Kuroda K."/>
            <person name="Liu W.-T."/>
        </authorList>
    </citation>
    <scope>NUCLEOTIDE SEQUENCE</scope>
    <source>
        <strain evidence="9">ADurb.Bin276</strain>
    </source>
</reference>
<name>A0A1V5SUP3_9BACT</name>
<comment type="caution">
    <text evidence="9">The sequence shown here is derived from an EMBL/GenBank/DDBJ whole genome shotgun (WGS) entry which is preliminary data.</text>
</comment>
<dbReference type="PANTHER" id="PTHR43005:SF1">
    <property type="entry name" value="SPERMIDINE_PUTRESCINE TRANSPORT SYSTEM PERMEASE PROTEIN"/>
    <property type="match status" value="1"/>
</dbReference>
<dbReference type="GO" id="GO:0005886">
    <property type="term" value="C:plasma membrane"/>
    <property type="evidence" value="ECO:0007669"/>
    <property type="project" value="UniProtKB-SubCell"/>
</dbReference>
<comment type="similarity">
    <text evidence="7">Belongs to the binding-protein-dependent transport system permease family.</text>
</comment>
<evidence type="ECO:0000259" key="8">
    <source>
        <dbReference type="PROSITE" id="PS50928"/>
    </source>
</evidence>
<dbReference type="SUPFAM" id="SSF161098">
    <property type="entry name" value="MetI-like"/>
    <property type="match status" value="1"/>
</dbReference>
<protein>
    <submittedName>
        <fullName evidence="9">Inner membrane ABC transporter permease protein YcjO</fullName>
    </submittedName>
</protein>
<evidence type="ECO:0000256" key="3">
    <source>
        <dbReference type="ARBA" id="ARBA00022475"/>
    </source>
</evidence>
<keyword evidence="4 7" id="KW-0812">Transmembrane</keyword>
<comment type="subcellular location">
    <subcellularLocation>
        <location evidence="1 7">Cell membrane</location>
        <topology evidence="1 7">Multi-pass membrane protein</topology>
    </subcellularLocation>
</comment>
<dbReference type="InterPro" id="IPR000515">
    <property type="entry name" value="MetI-like"/>
</dbReference>
<evidence type="ECO:0000256" key="5">
    <source>
        <dbReference type="ARBA" id="ARBA00022989"/>
    </source>
</evidence>
<feature type="transmembrane region" description="Helical" evidence="7">
    <location>
        <begin position="152"/>
        <end position="172"/>
    </location>
</feature>
<dbReference type="AlphaFoldDB" id="A0A1V5SUP3"/>
<dbReference type="PROSITE" id="PS50928">
    <property type="entry name" value="ABC_TM1"/>
    <property type="match status" value="1"/>
</dbReference>
<keyword evidence="5 7" id="KW-1133">Transmembrane helix</keyword>
<accession>A0A1V5SUP3</accession>